<dbReference type="RefSeq" id="WP_185122734.1">
    <property type="nucleotide sequence ID" value="NZ_JACJVQ010000023.1"/>
</dbReference>
<dbReference type="InterPro" id="IPR015946">
    <property type="entry name" value="KH_dom-like_a/b"/>
</dbReference>
<dbReference type="Gene3D" id="3.30.300.20">
    <property type="match status" value="1"/>
</dbReference>
<dbReference type="SUPFAM" id="SSF82784">
    <property type="entry name" value="OsmC-like"/>
    <property type="match status" value="1"/>
</dbReference>
<sequence>MIIPILQHERNLMMISITWSNRGFTVNSDGAYQPPEGASQSPMDILCESLGLCVAVTLVKLLDEAGKESDGLKVEVDPHKAKIGAPRVENMEVSVDFPGDVPVEAKERLLLHASRLCTIGNTLKRGSEIQYNIKT</sequence>
<dbReference type="Proteomes" id="UP000535838">
    <property type="component" value="Unassembled WGS sequence"/>
</dbReference>
<comment type="caution">
    <text evidence="1">The sequence shown here is derived from an EMBL/GenBank/DDBJ whole genome shotgun (WGS) entry which is preliminary data.</text>
</comment>
<accession>A0A841T055</accession>
<reference evidence="1 2" key="1">
    <citation type="submission" date="2020-08" db="EMBL/GenBank/DDBJ databases">
        <title>Cohnella phylogeny.</title>
        <authorList>
            <person name="Dunlap C."/>
        </authorList>
    </citation>
    <scope>NUCLEOTIDE SEQUENCE [LARGE SCALE GENOMIC DNA]</scope>
    <source>
        <strain evidence="1 2">DSM 25241</strain>
    </source>
</reference>
<evidence type="ECO:0000313" key="1">
    <source>
        <dbReference type="EMBL" id="MBB6637524.1"/>
    </source>
</evidence>
<name>A0A841T055_9BACL</name>
<dbReference type="AlphaFoldDB" id="A0A841T055"/>
<evidence type="ECO:0000313" key="2">
    <source>
        <dbReference type="Proteomes" id="UP000535838"/>
    </source>
</evidence>
<gene>
    <name evidence="1" type="ORF">H7B67_25625</name>
</gene>
<organism evidence="1 2">
    <name type="scientific">Cohnella thailandensis</name>
    <dbReference type="NCBI Taxonomy" id="557557"/>
    <lineage>
        <taxon>Bacteria</taxon>
        <taxon>Bacillati</taxon>
        <taxon>Bacillota</taxon>
        <taxon>Bacilli</taxon>
        <taxon>Bacillales</taxon>
        <taxon>Paenibacillaceae</taxon>
        <taxon>Cohnella</taxon>
    </lineage>
</organism>
<dbReference type="InterPro" id="IPR003718">
    <property type="entry name" value="OsmC/Ohr_fam"/>
</dbReference>
<proteinExistence type="predicted"/>
<keyword evidence="2" id="KW-1185">Reference proteome</keyword>
<dbReference type="InterPro" id="IPR036102">
    <property type="entry name" value="OsmC/Ohrsf"/>
</dbReference>
<dbReference type="EMBL" id="JACJVQ010000023">
    <property type="protein sequence ID" value="MBB6637524.1"/>
    <property type="molecule type" value="Genomic_DNA"/>
</dbReference>
<protein>
    <submittedName>
        <fullName evidence="1">OsmC family protein</fullName>
    </submittedName>
</protein>
<dbReference type="Pfam" id="PF02566">
    <property type="entry name" value="OsmC"/>
    <property type="match status" value="1"/>
</dbReference>